<dbReference type="PROSITE" id="PS50280">
    <property type="entry name" value="SET"/>
    <property type="match status" value="1"/>
</dbReference>
<gene>
    <name evidence="2" type="ORF">WH47_11389</name>
</gene>
<dbReference type="GO" id="GO:0008170">
    <property type="term" value="F:N-methyltransferase activity"/>
    <property type="evidence" value="ECO:0007669"/>
    <property type="project" value="UniProtKB-ARBA"/>
</dbReference>
<evidence type="ECO:0000259" key="1">
    <source>
        <dbReference type="PROSITE" id="PS50280"/>
    </source>
</evidence>
<reference evidence="2 3" key="1">
    <citation type="submission" date="2015-07" db="EMBL/GenBank/DDBJ databases">
        <title>The genome of Habropoda laboriosa.</title>
        <authorList>
            <person name="Pan H."/>
            <person name="Kapheim K."/>
        </authorList>
    </citation>
    <scope>NUCLEOTIDE SEQUENCE [LARGE SCALE GENOMIC DNA]</scope>
    <source>
        <strain evidence="2">0110345459</strain>
    </source>
</reference>
<dbReference type="Proteomes" id="UP000053825">
    <property type="component" value="Unassembled WGS sequence"/>
</dbReference>
<dbReference type="AlphaFoldDB" id="A0A0L7RA61"/>
<dbReference type="SUPFAM" id="SSF82199">
    <property type="entry name" value="SET domain"/>
    <property type="match status" value="1"/>
</dbReference>
<evidence type="ECO:0000313" key="3">
    <source>
        <dbReference type="Proteomes" id="UP000053825"/>
    </source>
</evidence>
<keyword evidence="3" id="KW-1185">Reference proteome</keyword>
<protein>
    <submittedName>
        <fullName evidence="2">Protein msta, isoform A</fullName>
    </submittedName>
</protein>
<dbReference type="OrthoDB" id="5945798at2759"/>
<dbReference type="InterPro" id="IPR053010">
    <property type="entry name" value="SET_SmydA-8"/>
</dbReference>
<dbReference type="InterPro" id="IPR001214">
    <property type="entry name" value="SET_dom"/>
</dbReference>
<dbReference type="SMART" id="SM00317">
    <property type="entry name" value="SET"/>
    <property type="match status" value="1"/>
</dbReference>
<dbReference type="STRING" id="597456.A0A0L7RA61"/>
<proteinExistence type="predicted"/>
<sequence length="435" mass="49950">MSLQDIVEPEKVEELLVTHLKENKIFHDGPRSWTIRYSSLGGRGIFATRDIEQNELIFIDAPLLIGPRCAGKQLQMCVCCYKNECPLFPCDRGCGLPVCSVQCENSPMHIELLKKNVTNLPNEKDLELMKRVCEVFNTNSFETVSVHDKDHSTSLRSLYPMGALQNHCCVPNTRHHFDGEFRLYVTAALPISAGEEITMTYTRLFWDTTLRRNFLSLTKHFSCACRRCSDPTEFGSKLGALLCAHDSCFGELLPRNPLNLGTSWVCNKCSTTINYRQIYSIRSGIAAIMEENLYKTPRQIYKFMQKELSVVVPWSNYFIIDVKFRIVSCYGRSDGLAWEDLTDTELDIKAKYCNDLLSVIDALNCGDCKKRGLLLYELYCTNLEKIKRLQQQQNMEKVNENQHLLEKAVTILQNDILSTANFQYDQKYFKQLITV</sequence>
<evidence type="ECO:0000313" key="2">
    <source>
        <dbReference type="EMBL" id="KOC67641.1"/>
    </source>
</evidence>
<feature type="domain" description="SET" evidence="1">
    <location>
        <begin position="31"/>
        <end position="202"/>
    </location>
</feature>
<dbReference type="GO" id="GO:0008276">
    <property type="term" value="F:protein methyltransferase activity"/>
    <property type="evidence" value="ECO:0007669"/>
    <property type="project" value="UniProtKB-ARBA"/>
</dbReference>
<dbReference type="InterPro" id="IPR046341">
    <property type="entry name" value="SET_dom_sf"/>
</dbReference>
<dbReference type="Pfam" id="PF00856">
    <property type="entry name" value="SET"/>
    <property type="match status" value="1"/>
</dbReference>
<dbReference type="Gene3D" id="2.170.270.10">
    <property type="entry name" value="SET domain"/>
    <property type="match status" value="1"/>
</dbReference>
<organism evidence="2 3">
    <name type="scientific">Habropoda laboriosa</name>
    <dbReference type="NCBI Taxonomy" id="597456"/>
    <lineage>
        <taxon>Eukaryota</taxon>
        <taxon>Metazoa</taxon>
        <taxon>Ecdysozoa</taxon>
        <taxon>Arthropoda</taxon>
        <taxon>Hexapoda</taxon>
        <taxon>Insecta</taxon>
        <taxon>Pterygota</taxon>
        <taxon>Neoptera</taxon>
        <taxon>Endopterygota</taxon>
        <taxon>Hymenoptera</taxon>
        <taxon>Apocrita</taxon>
        <taxon>Aculeata</taxon>
        <taxon>Apoidea</taxon>
        <taxon>Anthophila</taxon>
        <taxon>Apidae</taxon>
        <taxon>Habropoda</taxon>
    </lineage>
</organism>
<dbReference type="PANTHER" id="PTHR46455">
    <property type="entry name" value="SET AND MYND DOMAIN CONTAINING, ARTHROPOD-SPECIFIC, MEMBER 4, ISOFORM A"/>
    <property type="match status" value="1"/>
</dbReference>
<dbReference type="EMBL" id="KQ414620">
    <property type="protein sequence ID" value="KOC67641.1"/>
    <property type="molecule type" value="Genomic_DNA"/>
</dbReference>
<dbReference type="GO" id="GO:0008757">
    <property type="term" value="F:S-adenosylmethionine-dependent methyltransferase activity"/>
    <property type="evidence" value="ECO:0007669"/>
    <property type="project" value="UniProtKB-ARBA"/>
</dbReference>
<dbReference type="InterPro" id="IPR011990">
    <property type="entry name" value="TPR-like_helical_dom_sf"/>
</dbReference>
<dbReference type="CDD" id="cd20071">
    <property type="entry name" value="SET_SMYD"/>
    <property type="match status" value="1"/>
</dbReference>
<dbReference type="PANTHER" id="PTHR46455:SF3">
    <property type="entry name" value="SET AND MYND DOMAIN CONTAINING, ARTHROPOD-SPECIFIC, MEMBER 9, ISOFORM A-RELATED"/>
    <property type="match status" value="1"/>
</dbReference>
<dbReference type="Gene3D" id="1.25.40.10">
    <property type="entry name" value="Tetratricopeptide repeat domain"/>
    <property type="match status" value="1"/>
</dbReference>
<accession>A0A0L7RA61</accession>
<name>A0A0L7RA61_9HYME</name>